<evidence type="ECO:0000313" key="3">
    <source>
        <dbReference type="Proteomes" id="UP001139971"/>
    </source>
</evidence>
<evidence type="ECO:0000313" key="2">
    <source>
        <dbReference type="EMBL" id="MDC8013376.1"/>
    </source>
</evidence>
<keyword evidence="3" id="KW-1185">Reference proteome</keyword>
<feature type="domain" description="WGR" evidence="1">
    <location>
        <begin position="1"/>
        <end position="79"/>
    </location>
</feature>
<dbReference type="Pfam" id="PF13569">
    <property type="entry name" value="DUF4132"/>
    <property type="match status" value="1"/>
</dbReference>
<dbReference type="RefSeq" id="WP_263545585.1">
    <property type="nucleotide sequence ID" value="NZ_JAOVZO020000017.1"/>
</dbReference>
<name>A0A9X4BHY4_9GAMM</name>
<dbReference type="Pfam" id="PF05406">
    <property type="entry name" value="WGR"/>
    <property type="match status" value="1"/>
</dbReference>
<evidence type="ECO:0000259" key="1">
    <source>
        <dbReference type="PROSITE" id="PS51977"/>
    </source>
</evidence>
<dbReference type="PROSITE" id="PS51977">
    <property type="entry name" value="WGR"/>
    <property type="match status" value="1"/>
</dbReference>
<reference evidence="2" key="1">
    <citation type="submission" date="2023-02" db="EMBL/GenBank/DDBJ databases">
        <title>Tahibacter soli sp. nov. isolated from soil.</title>
        <authorList>
            <person name="Baek J.H."/>
            <person name="Lee J.K."/>
            <person name="Choi D.G."/>
            <person name="Jeon C.O."/>
        </authorList>
    </citation>
    <scope>NUCLEOTIDE SEQUENCE</scope>
    <source>
        <strain evidence="2">BL</strain>
    </source>
</reference>
<dbReference type="InterPro" id="IPR049809">
    <property type="entry name" value="YehF/YfeS-like_WGR"/>
</dbReference>
<dbReference type="Gene3D" id="2.20.140.10">
    <property type="entry name" value="WGR domain"/>
    <property type="match status" value="1"/>
</dbReference>
<proteinExistence type="predicted"/>
<dbReference type="CDD" id="cd07996">
    <property type="entry name" value="WGR_MMR_like"/>
    <property type="match status" value="1"/>
</dbReference>
<comment type="caution">
    <text evidence="2">The sequence shown here is derived from an EMBL/GenBank/DDBJ whole genome shotgun (WGS) entry which is preliminary data.</text>
</comment>
<dbReference type="EMBL" id="JAOVZO020000017">
    <property type="protein sequence ID" value="MDC8013376.1"/>
    <property type="molecule type" value="Genomic_DNA"/>
</dbReference>
<protein>
    <submittedName>
        <fullName evidence="2">DUF4132 domain-containing protein</fullName>
    </submittedName>
</protein>
<dbReference type="SMART" id="SM00773">
    <property type="entry name" value="WGR"/>
    <property type="match status" value="1"/>
</dbReference>
<dbReference type="InterPro" id="IPR008893">
    <property type="entry name" value="WGR_domain"/>
</dbReference>
<sequence length="1229" mass="132775">MRRFEFVEGSSSKFWEIEQTDAAVTVRYGRIGAAGTAQTKTHADAAKARVEADKLVREKVAKGYVEQGVAAGATVAAAMPKPAPASAAVPSPVAKPADANVFEPPGALRWTAAWRRLLPDWNAPPAMPDWLTHDRETMLADEPLTGTRFANFYGDTRTPPLPVIEPDAVPAKLTPAALASASLDDWTRLMATAAQWGVYPKTSHPHGGIALYWVVRLCALWAGASTAIEAYLRQFCGPPGAGHIPDYWLNRDLGLGLADARALVASLDDAAHGRMHARLVEFAASGPQQAFVAAALSPRSADLIDTALAAFVHNTQYAWTLLLGCALSPAQIETVFAHPQLWLAMNRDDAVRLALLAAQLPPERAYAALDRLLDVAQSTEARAALAKVIRAHDNAAAMRLFVKHAARKEMRAQLDEFAQAWPALAIASAAELGDDLDKTARQWLVGFANGYPQDLARARERVGDAGRAVLDGLRRRADVEDAPLDAIPAVLRDPPWLKPRAERKPPAVELARYDAAPELVWPPGLQARWRARCGDDAAAHAPWVARHAKGEALAQWLLGEFRLPPEWLARLEAGETPAFDDRAHASFSIGLLLALPGTAGATLWTWSDPARWYDYTDCKPGLAARWGLAFLPGLLRFVQNDPVEGLTLALPFRAAALAPVAADALRNTRRARNAAQTWLLAHAALACAALLPVALRDDAAGQDAQFALRWLARNGRAAELDDGAARHGDAGRAALAHVLAFDASSLFPTRLPKLPGLWTPRSFARPQLASGGALPESCLDALGTMLAFSTLEAPYAGIAQVRDACTPSSLAAFAWDLFEAWIAAGAPSKESWAFTALAAIGGDDAARRLAPLIRAWPGEGGHARAVLGLDVLAGIGSDVALMHLNGIAQKVKFKALQQHARDRIGTIADARGLTSEALADRLVPDLGLDADGSLALDFGPRAFRVGFDEALKPFVRDEDGARLKDLPKPNQGDDAALANEATERWKALKKDARALAALQLQRFERAMVERRHWSADEFRLFLLGHPLLVHLVRRLLWTATRDGARVASFRVAEDASFADENDDAWELPGDVRVRLAHPLELDAATAAAFAQVFADYEIVQPFRQIGRETHALTAEEALASTLARFEGRRIATGSVLGLEHRGWRRGSPQDAGWIGEMTRELPDELDAELALDPGMSAGDITMEPVQRLAKLTLRRRGSWNDDGFVAFGTLDAIVASELLRDVDLLTQIP</sequence>
<organism evidence="2 3">
    <name type="scientific">Tahibacter soli</name>
    <dbReference type="NCBI Taxonomy" id="2983605"/>
    <lineage>
        <taxon>Bacteria</taxon>
        <taxon>Pseudomonadati</taxon>
        <taxon>Pseudomonadota</taxon>
        <taxon>Gammaproteobacteria</taxon>
        <taxon>Lysobacterales</taxon>
        <taxon>Rhodanobacteraceae</taxon>
        <taxon>Tahibacter</taxon>
    </lineage>
</organism>
<accession>A0A9X4BHY4</accession>
<dbReference type="Proteomes" id="UP001139971">
    <property type="component" value="Unassembled WGS sequence"/>
</dbReference>
<dbReference type="AlphaFoldDB" id="A0A9X4BHY4"/>
<gene>
    <name evidence="2" type="ORF">OD750_012600</name>
</gene>
<dbReference type="SUPFAM" id="SSF142921">
    <property type="entry name" value="WGR domain-like"/>
    <property type="match status" value="1"/>
</dbReference>
<dbReference type="InterPro" id="IPR036930">
    <property type="entry name" value="WGR_dom_sf"/>
</dbReference>
<dbReference type="InterPro" id="IPR025406">
    <property type="entry name" value="DUF4132"/>
</dbReference>